<accession>A0AA41ZI76</accession>
<dbReference type="SUPFAM" id="SSF53720">
    <property type="entry name" value="ALDH-like"/>
    <property type="match status" value="1"/>
</dbReference>
<evidence type="ECO:0000313" key="2">
    <source>
        <dbReference type="EMBL" id="MCX2525055.1"/>
    </source>
</evidence>
<comment type="caution">
    <text evidence="2">The sequence shown here is derived from an EMBL/GenBank/DDBJ whole genome shotgun (WGS) entry which is preliminary data.</text>
</comment>
<evidence type="ECO:0000313" key="3">
    <source>
        <dbReference type="Proteomes" id="UP001165678"/>
    </source>
</evidence>
<keyword evidence="1" id="KW-0560">Oxidoreductase</keyword>
<reference evidence="2" key="1">
    <citation type="submission" date="2022-11" db="EMBL/GenBank/DDBJ databases">
        <title>Larsenimonas rhizosphaerae sp. nov., isolated from a tidal mudflat.</title>
        <authorList>
            <person name="Lee S.D."/>
            <person name="Kim I.S."/>
        </authorList>
    </citation>
    <scope>NUCLEOTIDE SEQUENCE</scope>
    <source>
        <strain evidence="2">GH2-1</strain>
    </source>
</reference>
<gene>
    <name evidence="2" type="ORF">OQ287_12455</name>
</gene>
<dbReference type="RefSeq" id="WP_265896647.1">
    <property type="nucleotide sequence ID" value="NZ_JAPIVE010000003.1"/>
</dbReference>
<proteinExistence type="predicted"/>
<name>A0AA41ZI76_9GAMM</name>
<dbReference type="InterPro" id="IPR016162">
    <property type="entry name" value="Ald_DH_N"/>
</dbReference>
<dbReference type="Proteomes" id="UP001165678">
    <property type="component" value="Unassembled WGS sequence"/>
</dbReference>
<dbReference type="InterPro" id="IPR016161">
    <property type="entry name" value="Ald_DH/histidinol_DH"/>
</dbReference>
<keyword evidence="3" id="KW-1185">Reference proteome</keyword>
<evidence type="ECO:0000256" key="1">
    <source>
        <dbReference type="ARBA" id="ARBA00023002"/>
    </source>
</evidence>
<dbReference type="GO" id="GO:0016491">
    <property type="term" value="F:oxidoreductase activity"/>
    <property type="evidence" value="ECO:0007669"/>
    <property type="project" value="UniProtKB-KW"/>
</dbReference>
<sequence>MKTLSHYFGGRYVTGRHQRHAPVYNPATGEQIVQVVLASADGTRDAVRRAQPGACALFVLPAGAKTQ</sequence>
<evidence type="ECO:0008006" key="4">
    <source>
        <dbReference type="Google" id="ProtNLM"/>
    </source>
</evidence>
<dbReference type="Gene3D" id="3.40.605.10">
    <property type="entry name" value="Aldehyde Dehydrogenase, Chain A, domain 1"/>
    <property type="match status" value="1"/>
</dbReference>
<dbReference type="AlphaFoldDB" id="A0AA41ZI76"/>
<dbReference type="EMBL" id="JAPIVE010000003">
    <property type="protein sequence ID" value="MCX2525055.1"/>
    <property type="molecule type" value="Genomic_DNA"/>
</dbReference>
<protein>
    <recommendedName>
        <fullName evidence="4">Aldehyde dehydrogenase family protein</fullName>
    </recommendedName>
</protein>
<organism evidence="2 3">
    <name type="scientific">Larsenimonas rhizosphaerae</name>
    <dbReference type="NCBI Taxonomy" id="2944682"/>
    <lineage>
        <taxon>Bacteria</taxon>
        <taxon>Pseudomonadati</taxon>
        <taxon>Pseudomonadota</taxon>
        <taxon>Gammaproteobacteria</taxon>
        <taxon>Oceanospirillales</taxon>
        <taxon>Halomonadaceae</taxon>
        <taxon>Larsenimonas</taxon>
    </lineage>
</organism>